<dbReference type="EMBL" id="CP071518">
    <property type="protein sequence ID" value="QSX79622.1"/>
    <property type="molecule type" value="Genomic_DNA"/>
</dbReference>
<keyword evidence="9" id="KW-1185">Reference proteome</keyword>
<dbReference type="Pfam" id="PF00202">
    <property type="entry name" value="Aminotran_3"/>
    <property type="match status" value="1"/>
</dbReference>
<accession>A0A974Y1C9</accession>
<dbReference type="GO" id="GO:0019491">
    <property type="term" value="P:ectoine biosynthetic process"/>
    <property type="evidence" value="ECO:0007669"/>
    <property type="project" value="InterPro"/>
</dbReference>
<keyword evidence="4 7" id="KW-0808">Transferase</keyword>
<dbReference type="Proteomes" id="UP000639274">
    <property type="component" value="Chromosome"/>
</dbReference>
<evidence type="ECO:0000256" key="5">
    <source>
        <dbReference type="ARBA" id="ARBA00022898"/>
    </source>
</evidence>
<evidence type="ECO:0000256" key="7">
    <source>
        <dbReference type="RuleBase" id="RU365034"/>
    </source>
</evidence>
<comment type="pathway">
    <text evidence="7">Amine and polyamine biosynthesis; ectoine biosynthesis; L-ectoine from L-aspartate 4-semialdehyde: step 1/3.</text>
</comment>
<dbReference type="Gene3D" id="3.40.640.10">
    <property type="entry name" value="Type I PLP-dependent aspartate aminotransferase-like (Major domain)"/>
    <property type="match status" value="1"/>
</dbReference>
<comment type="function">
    <text evidence="7">Catalyzes reversively the conversion of L-aspartate beta-semialdehyde (ASA) to L-2,4-diaminobutyrate (DABA) by transamination with L-glutamate.</text>
</comment>
<dbReference type="CDD" id="cd00610">
    <property type="entry name" value="OAT_like"/>
    <property type="match status" value="1"/>
</dbReference>
<evidence type="ECO:0000313" key="9">
    <source>
        <dbReference type="Proteomes" id="UP000639274"/>
    </source>
</evidence>
<dbReference type="InterPro" id="IPR015422">
    <property type="entry name" value="PyrdxlP-dep_Trfase_small"/>
</dbReference>
<dbReference type="InterPro" id="IPR005814">
    <property type="entry name" value="Aminotrans_3"/>
</dbReference>
<dbReference type="SUPFAM" id="SSF53383">
    <property type="entry name" value="PLP-dependent transferases"/>
    <property type="match status" value="1"/>
</dbReference>
<evidence type="ECO:0000256" key="6">
    <source>
        <dbReference type="RuleBase" id="RU003560"/>
    </source>
</evidence>
<dbReference type="PROSITE" id="PS00600">
    <property type="entry name" value="AA_TRANSFER_CLASS_3"/>
    <property type="match status" value="1"/>
</dbReference>
<dbReference type="GO" id="GO:0047307">
    <property type="term" value="F:diaminobutyrate-pyruvate transaminase activity"/>
    <property type="evidence" value="ECO:0007669"/>
    <property type="project" value="InterPro"/>
</dbReference>
<evidence type="ECO:0000256" key="1">
    <source>
        <dbReference type="ARBA" id="ARBA00001933"/>
    </source>
</evidence>
<evidence type="ECO:0000256" key="2">
    <source>
        <dbReference type="ARBA" id="ARBA00008954"/>
    </source>
</evidence>
<dbReference type="InterPro" id="IPR012773">
    <property type="entry name" value="Ectoine_EctB"/>
</dbReference>
<dbReference type="GO" id="GO:0030170">
    <property type="term" value="F:pyridoxal phosphate binding"/>
    <property type="evidence" value="ECO:0007669"/>
    <property type="project" value="InterPro"/>
</dbReference>
<keyword evidence="5 6" id="KW-0663">Pyridoxal phosphate</keyword>
<dbReference type="NCBIfam" id="TIGR02407">
    <property type="entry name" value="ectoine_ectB"/>
    <property type="match status" value="1"/>
</dbReference>
<dbReference type="InterPro" id="IPR004637">
    <property type="entry name" value="Dat"/>
</dbReference>
<dbReference type="KEGG" id="lsf:I8J32_007205"/>
<dbReference type="PANTHER" id="PTHR43552">
    <property type="entry name" value="DIAMINOBUTYRATE--2-OXOGLUTARATE AMINOTRANSFERASE"/>
    <property type="match status" value="1"/>
</dbReference>
<dbReference type="AlphaFoldDB" id="A0A974Y1C9"/>
<proteinExistence type="inferred from homology"/>
<dbReference type="GO" id="GO:0045303">
    <property type="term" value="F:diaminobutyrate-2-oxoglutarate transaminase activity"/>
    <property type="evidence" value="ECO:0007669"/>
    <property type="project" value="UniProtKB-EC"/>
</dbReference>
<name>A0A974Y1C9_9GAMM</name>
<dbReference type="NCBIfam" id="NF006733">
    <property type="entry name" value="PRK09264.1"/>
    <property type="match status" value="1"/>
</dbReference>
<protein>
    <recommendedName>
        <fullName evidence="7">Diaminobutyrate--2-oxoglutarate transaminase</fullName>
        <ecNumber evidence="7">2.6.1.76</ecNumber>
    </recommendedName>
    <alternativeName>
        <fullName evidence="7">DABA aminotransferase</fullName>
    </alternativeName>
</protein>
<comment type="cofactor">
    <cofactor evidence="1 7">
        <name>pyridoxal 5'-phosphate</name>
        <dbReference type="ChEBI" id="CHEBI:597326"/>
    </cofactor>
</comment>
<dbReference type="NCBIfam" id="TIGR00709">
    <property type="entry name" value="dat"/>
    <property type="match status" value="1"/>
</dbReference>
<dbReference type="InterPro" id="IPR049704">
    <property type="entry name" value="Aminotrans_3_PPA_site"/>
</dbReference>
<evidence type="ECO:0000256" key="3">
    <source>
        <dbReference type="ARBA" id="ARBA00022576"/>
    </source>
</evidence>
<dbReference type="PANTHER" id="PTHR43552:SF2">
    <property type="entry name" value="DIAMINOBUTYRATE--2-OXOGLUTARATE TRANSAMINASE"/>
    <property type="match status" value="1"/>
</dbReference>
<gene>
    <name evidence="8" type="primary">ectB</name>
    <name evidence="8" type="ORF">I8J32_007205</name>
</gene>
<evidence type="ECO:0000313" key="8">
    <source>
        <dbReference type="EMBL" id="QSX79622.1"/>
    </source>
</evidence>
<dbReference type="PIRSF" id="PIRSF000521">
    <property type="entry name" value="Transaminase_4ab_Lys_Orn"/>
    <property type="match status" value="1"/>
</dbReference>
<comment type="catalytic activity">
    <reaction evidence="7">
        <text>L-2,4-diaminobutanoate + 2-oxoglutarate = L-aspartate 4-semialdehyde + L-glutamate</text>
        <dbReference type="Rhea" id="RHEA:11160"/>
        <dbReference type="ChEBI" id="CHEBI:16810"/>
        <dbReference type="ChEBI" id="CHEBI:29985"/>
        <dbReference type="ChEBI" id="CHEBI:58761"/>
        <dbReference type="ChEBI" id="CHEBI:537519"/>
        <dbReference type="EC" id="2.6.1.76"/>
    </reaction>
</comment>
<sequence length="448" mass="48482">MRNENGIQKNGQPDDAFQVFQDIESAVRSYCRRFPAVFATARNAVIEDEQGRQYIDFLAGAGALNYGHNNPKVRDRLVEYLMSDGIAQSLDLHTSAKKDFLRAFQDVILAPRGFDYRVQFTGPTGTNAVEAALKLARKVTGRRNVVAFTNAFHGMTLASLAATARASKRAAAGVSLHDVIRMPYDGFLGEDMDSMDVLEAMLFGPGSGVDLPAAIILETVQAEGGINVASPQWLARVAALARKHEVLLIVDDIQAGCGRTGAFFSFERAGIQPDLVCLSKSISGYGLPMSLVLIRPHLDCWEPGEHNGTFRGNNLAFVAATSVLDYWRDQAFSESIARKSRLVGERLRAIRDTAPAQISAVRGLGLLQGLVFNDPQLANAVSKAAFERGLIVELCGPAENVVKLMPPLLIEDDVLADGLSRLAEAVRACMNAAADLTLRLDPLQPVMG</sequence>
<dbReference type="Gene3D" id="3.90.1150.10">
    <property type="entry name" value="Aspartate Aminotransferase, domain 1"/>
    <property type="match status" value="1"/>
</dbReference>
<dbReference type="RefSeq" id="WP_200610163.1">
    <property type="nucleotide sequence ID" value="NZ_CP071518.1"/>
</dbReference>
<dbReference type="EC" id="2.6.1.76" evidence="7"/>
<dbReference type="InterPro" id="IPR015424">
    <property type="entry name" value="PyrdxlP-dep_Trfase"/>
</dbReference>
<comment type="similarity">
    <text evidence="2 6">Belongs to the class-III pyridoxal-phosphate-dependent aminotransferase family.</text>
</comment>
<organism evidence="8 9">
    <name type="scientific">Agrilutibacter solisilvae</name>
    <dbReference type="NCBI Taxonomy" id="2763317"/>
    <lineage>
        <taxon>Bacteria</taxon>
        <taxon>Pseudomonadati</taxon>
        <taxon>Pseudomonadota</taxon>
        <taxon>Gammaproteobacteria</taxon>
        <taxon>Lysobacterales</taxon>
        <taxon>Lysobacteraceae</taxon>
        <taxon>Agrilutibacter</taxon>
    </lineage>
</organism>
<dbReference type="InterPro" id="IPR015421">
    <property type="entry name" value="PyrdxlP-dep_Trfase_major"/>
</dbReference>
<reference evidence="8 9" key="1">
    <citation type="submission" date="2021-03" db="EMBL/GenBank/DDBJ databases">
        <title>Lysobacter sp. nov. isolated from soil of gangwondo yeongwol, south Korea.</title>
        <authorList>
            <person name="Kim K.R."/>
            <person name="Kim K.H."/>
            <person name="Jeon C.O."/>
        </authorList>
    </citation>
    <scope>NUCLEOTIDE SEQUENCE [LARGE SCALE GENOMIC DNA]</scope>
    <source>
        <strain evidence="8 9">R19</strain>
    </source>
</reference>
<evidence type="ECO:0000256" key="4">
    <source>
        <dbReference type="ARBA" id="ARBA00022679"/>
    </source>
</evidence>
<keyword evidence="3 7" id="KW-0032">Aminotransferase</keyword>